<reference evidence="1" key="2">
    <citation type="submission" date="2020-11" db="EMBL/GenBank/DDBJ databases">
        <authorList>
            <person name="McCartney M.A."/>
            <person name="Auch B."/>
            <person name="Kono T."/>
            <person name="Mallez S."/>
            <person name="Becker A."/>
            <person name="Gohl D.M."/>
            <person name="Silverstein K.A.T."/>
            <person name="Koren S."/>
            <person name="Bechman K.B."/>
            <person name="Herman A."/>
            <person name="Abrahante J.E."/>
            <person name="Garbe J."/>
        </authorList>
    </citation>
    <scope>NUCLEOTIDE SEQUENCE</scope>
    <source>
        <strain evidence="1">Duluth1</strain>
        <tissue evidence="1">Whole animal</tissue>
    </source>
</reference>
<name>A0A9D4BTS7_DREPO</name>
<reference evidence="1" key="1">
    <citation type="journal article" date="2019" name="bioRxiv">
        <title>The Genome of the Zebra Mussel, Dreissena polymorpha: A Resource for Invasive Species Research.</title>
        <authorList>
            <person name="McCartney M.A."/>
            <person name="Auch B."/>
            <person name="Kono T."/>
            <person name="Mallez S."/>
            <person name="Zhang Y."/>
            <person name="Obille A."/>
            <person name="Becker A."/>
            <person name="Abrahante J.E."/>
            <person name="Garbe J."/>
            <person name="Badalamenti J.P."/>
            <person name="Herman A."/>
            <person name="Mangelson H."/>
            <person name="Liachko I."/>
            <person name="Sullivan S."/>
            <person name="Sone E.D."/>
            <person name="Koren S."/>
            <person name="Silverstein K.A.T."/>
            <person name="Beckman K.B."/>
            <person name="Gohl D.M."/>
        </authorList>
    </citation>
    <scope>NUCLEOTIDE SEQUENCE</scope>
    <source>
        <strain evidence="1">Duluth1</strain>
        <tissue evidence="1">Whole animal</tissue>
    </source>
</reference>
<evidence type="ECO:0000313" key="2">
    <source>
        <dbReference type="Proteomes" id="UP000828390"/>
    </source>
</evidence>
<sequence length="57" mass="6194">MGLMASAGSLAPDQSEQPSSQVRIYPVCYNQARFVVLLADRVAPVQADVARCCLHME</sequence>
<comment type="caution">
    <text evidence="1">The sequence shown here is derived from an EMBL/GenBank/DDBJ whole genome shotgun (WGS) entry which is preliminary data.</text>
</comment>
<gene>
    <name evidence="1" type="ORF">DPMN_068682</name>
</gene>
<proteinExistence type="predicted"/>
<accession>A0A9D4BTS7</accession>
<keyword evidence="2" id="KW-1185">Reference proteome</keyword>
<organism evidence="1 2">
    <name type="scientific">Dreissena polymorpha</name>
    <name type="common">Zebra mussel</name>
    <name type="synonym">Mytilus polymorpha</name>
    <dbReference type="NCBI Taxonomy" id="45954"/>
    <lineage>
        <taxon>Eukaryota</taxon>
        <taxon>Metazoa</taxon>
        <taxon>Spiralia</taxon>
        <taxon>Lophotrochozoa</taxon>
        <taxon>Mollusca</taxon>
        <taxon>Bivalvia</taxon>
        <taxon>Autobranchia</taxon>
        <taxon>Heteroconchia</taxon>
        <taxon>Euheterodonta</taxon>
        <taxon>Imparidentia</taxon>
        <taxon>Neoheterodontei</taxon>
        <taxon>Myida</taxon>
        <taxon>Dreissenoidea</taxon>
        <taxon>Dreissenidae</taxon>
        <taxon>Dreissena</taxon>
    </lineage>
</organism>
<evidence type="ECO:0000313" key="1">
    <source>
        <dbReference type="EMBL" id="KAH3709220.1"/>
    </source>
</evidence>
<dbReference type="Proteomes" id="UP000828390">
    <property type="component" value="Unassembled WGS sequence"/>
</dbReference>
<protein>
    <submittedName>
        <fullName evidence="1">Uncharacterized protein</fullName>
    </submittedName>
</protein>
<dbReference type="EMBL" id="JAIWYP010000014">
    <property type="protein sequence ID" value="KAH3709220.1"/>
    <property type="molecule type" value="Genomic_DNA"/>
</dbReference>
<dbReference type="AlphaFoldDB" id="A0A9D4BTS7"/>